<protein>
    <submittedName>
        <fullName evidence="8">Uncharacterized protein</fullName>
    </submittedName>
</protein>
<feature type="transmembrane region" description="Helical" evidence="6">
    <location>
        <begin position="149"/>
        <end position="170"/>
    </location>
</feature>
<dbReference type="EMBL" id="LWDD02000510">
    <property type="protein sequence ID" value="KAE8259671.1"/>
    <property type="molecule type" value="Genomic_DNA"/>
</dbReference>
<keyword evidence="4 6" id="KW-0472">Membrane</keyword>
<feature type="transmembrane region" description="Helical" evidence="6">
    <location>
        <begin position="42"/>
        <end position="62"/>
    </location>
</feature>
<feature type="transmembrane region" description="Helical" evidence="6">
    <location>
        <begin position="699"/>
        <end position="719"/>
    </location>
</feature>
<dbReference type="SUPFAM" id="SSF103473">
    <property type="entry name" value="MFS general substrate transporter"/>
    <property type="match status" value="1"/>
</dbReference>
<name>A0A177UY26_9BASI</name>
<dbReference type="PANTHER" id="PTHR23507">
    <property type="entry name" value="ZGC:174356"/>
    <property type="match status" value="1"/>
</dbReference>
<accession>A0A177UY26</accession>
<feature type="compositionally biased region" description="Basic residues" evidence="5">
    <location>
        <begin position="28"/>
        <end position="38"/>
    </location>
</feature>
<reference evidence="8" key="2">
    <citation type="journal article" date="2019" name="IMA Fungus">
        <title>Genome sequencing and comparison of five Tilletia species to identify candidate genes for the detection of regulated species infecting wheat.</title>
        <authorList>
            <person name="Nguyen H.D.T."/>
            <person name="Sultana T."/>
            <person name="Kesanakurti P."/>
            <person name="Hambleton S."/>
        </authorList>
    </citation>
    <scope>NUCLEOTIDE SEQUENCE</scope>
    <source>
        <strain evidence="8">DAOMC 238032</strain>
    </source>
</reference>
<evidence type="ECO:0000256" key="5">
    <source>
        <dbReference type="SAM" id="MobiDB-lite"/>
    </source>
</evidence>
<feature type="region of interest" description="Disordered" evidence="5">
    <location>
        <begin position="331"/>
        <end position="354"/>
    </location>
</feature>
<evidence type="ECO:0000256" key="2">
    <source>
        <dbReference type="ARBA" id="ARBA00022692"/>
    </source>
</evidence>
<feature type="compositionally biased region" description="Acidic residues" evidence="5">
    <location>
        <begin position="234"/>
        <end position="245"/>
    </location>
</feature>
<evidence type="ECO:0000313" key="8">
    <source>
        <dbReference type="EMBL" id="KAE8259671.1"/>
    </source>
</evidence>
<evidence type="ECO:0000313" key="10">
    <source>
        <dbReference type="Proteomes" id="UP000836402"/>
    </source>
</evidence>
<feature type="compositionally biased region" description="Basic and acidic residues" evidence="5">
    <location>
        <begin position="552"/>
        <end position="571"/>
    </location>
</feature>
<dbReference type="Proteomes" id="UP000077671">
    <property type="component" value="Unassembled WGS sequence"/>
</dbReference>
<feature type="transmembrane region" description="Helical" evidence="6">
    <location>
        <begin position="118"/>
        <end position="137"/>
    </location>
</feature>
<reference evidence="8" key="1">
    <citation type="submission" date="2016-04" db="EMBL/GenBank/DDBJ databases">
        <authorList>
            <person name="Nguyen H.D."/>
            <person name="Kesanakurti P."/>
            <person name="Cullis J."/>
            <person name="Levesque C.A."/>
            <person name="Hambleton S."/>
        </authorList>
    </citation>
    <scope>NUCLEOTIDE SEQUENCE</scope>
    <source>
        <strain evidence="8">DAOMC 238032</strain>
    </source>
</reference>
<dbReference type="Proteomes" id="UP000836402">
    <property type="component" value="Unassembled WGS sequence"/>
</dbReference>
<evidence type="ECO:0000256" key="4">
    <source>
        <dbReference type="ARBA" id="ARBA00023136"/>
    </source>
</evidence>
<dbReference type="Gene3D" id="1.20.1250.20">
    <property type="entry name" value="MFS general substrate transporter like domains"/>
    <property type="match status" value="1"/>
</dbReference>
<feature type="region of interest" description="Disordered" evidence="5">
    <location>
        <begin position="549"/>
        <end position="571"/>
    </location>
</feature>
<proteinExistence type="predicted"/>
<dbReference type="InterPro" id="IPR036259">
    <property type="entry name" value="MFS_trans_sf"/>
</dbReference>
<reference evidence="7" key="3">
    <citation type="submission" date="2020-10" db="EMBL/GenBank/DDBJ databases">
        <authorList>
            <person name="Sedaghatjoo S."/>
        </authorList>
    </citation>
    <scope>NUCLEOTIDE SEQUENCE</scope>
    <source>
        <strain evidence="7">AZH3</strain>
    </source>
</reference>
<organism evidence="8 9">
    <name type="scientific">Tilletia caries</name>
    <name type="common">wheat bunt fungus</name>
    <dbReference type="NCBI Taxonomy" id="13290"/>
    <lineage>
        <taxon>Eukaryota</taxon>
        <taxon>Fungi</taxon>
        <taxon>Dikarya</taxon>
        <taxon>Basidiomycota</taxon>
        <taxon>Ustilaginomycotina</taxon>
        <taxon>Exobasidiomycetes</taxon>
        <taxon>Tilletiales</taxon>
        <taxon>Tilletiaceae</taxon>
        <taxon>Tilletia</taxon>
    </lineage>
</organism>
<dbReference type="GO" id="GO:0022857">
    <property type="term" value="F:transmembrane transporter activity"/>
    <property type="evidence" value="ECO:0007669"/>
    <property type="project" value="TreeGrafter"/>
</dbReference>
<evidence type="ECO:0000256" key="6">
    <source>
        <dbReference type="SAM" id="Phobius"/>
    </source>
</evidence>
<evidence type="ECO:0000313" key="9">
    <source>
        <dbReference type="Proteomes" id="UP000077671"/>
    </source>
</evidence>
<dbReference type="GO" id="GO:0016020">
    <property type="term" value="C:membrane"/>
    <property type="evidence" value="ECO:0007669"/>
    <property type="project" value="UniProtKB-SubCell"/>
</dbReference>
<feature type="transmembrane region" description="Helical" evidence="6">
    <location>
        <begin position="525"/>
        <end position="548"/>
    </location>
</feature>
<keyword evidence="10" id="KW-1185">Reference proteome</keyword>
<feature type="region of interest" description="Disordered" evidence="5">
    <location>
        <begin position="617"/>
        <end position="657"/>
    </location>
</feature>
<feature type="region of interest" description="Disordered" evidence="5">
    <location>
        <begin position="1"/>
        <end position="41"/>
    </location>
</feature>
<feature type="compositionally biased region" description="Low complexity" evidence="5">
    <location>
        <begin position="1"/>
        <end position="20"/>
    </location>
</feature>
<comment type="caution">
    <text evidence="8">The sequence shown here is derived from an EMBL/GenBank/DDBJ whole genome shotgun (WGS) entry which is preliminary data.</text>
</comment>
<dbReference type="AlphaFoldDB" id="A0A177UY26"/>
<dbReference type="PANTHER" id="PTHR23507:SF1">
    <property type="entry name" value="FI18259P1-RELATED"/>
    <property type="match status" value="1"/>
</dbReference>
<keyword evidence="3 6" id="KW-1133">Transmembrane helix</keyword>
<keyword evidence="2 6" id="KW-0812">Transmembrane</keyword>
<evidence type="ECO:0000256" key="3">
    <source>
        <dbReference type="ARBA" id="ARBA00022989"/>
    </source>
</evidence>
<comment type="subcellular location">
    <subcellularLocation>
        <location evidence="1">Membrane</location>
        <topology evidence="1">Multi-pass membrane protein</topology>
    </subcellularLocation>
</comment>
<sequence>MSPHAQPQPQAQPQAQAVAPDDGGPPPQRRKKRRRSKRKDPTPYHVGLVAFISYLAAGLPLASLFKVYTYVLCVAFPPSPSSSPSTHTLLTIPPTPSLPFPDKSCPANPQIASKTSSYAAMVTALASILALTSIDRASALTRRFGRKPLMLLMHILLILGYTVVRFGVALSQASVSSERRKSGIPGLVLVIIGAILAETAQGAPLRIALQNYIVDTVPNEDDNENEHHDHDDEHNDDNENEDEDEHTSSSSPSSSRASALSFLDGIGQLGGFPSSTLGGLLASLTAAFFAPFYAAVVCVGIAFAWALLGVPESKTDREHIAFIDGFDPAARESVGGSVGEEEEGEVREERADEGPKPRITLRARIRQWFQFINFLRPLTVFAPVRNSPPSNQNSSTSSSFYDLRLPILALLILAEETYQAFLLPAFLLYCSDVFGYDQLQEGYLVSILQGTRAAWLTFVFPRLLGWARGLVGRRAERRARQAEVVAEGEGEGESEGTPLLRSANRGQNENVERAITWAKARLDMLVLILSYLLSILAFLLIASARAAASGPEGDHSNKRKQDDGGLRDDGGDDGGKKAWWTLIVGIVVLQLASGSSSVRTALVVNAASGSSAARERLSSRAHHAVADDDDDDPSSEPGSHIERQEGGEDDETSTSTAESLALAANQILITITTALMPILTSLVYSRGLQAKPTPVPEAVWIFKAGVAGVSAVVCVGLALEGERVGRRERRS</sequence>
<feature type="transmembrane region" description="Helical" evidence="6">
    <location>
        <begin position="288"/>
        <end position="308"/>
    </location>
</feature>
<feature type="region of interest" description="Disordered" evidence="5">
    <location>
        <begin position="482"/>
        <end position="505"/>
    </location>
</feature>
<feature type="transmembrane region" description="Helical" evidence="6">
    <location>
        <begin position="660"/>
        <end position="679"/>
    </location>
</feature>
<feature type="transmembrane region" description="Helical" evidence="6">
    <location>
        <begin position="182"/>
        <end position="200"/>
    </location>
</feature>
<evidence type="ECO:0000256" key="1">
    <source>
        <dbReference type="ARBA" id="ARBA00004141"/>
    </source>
</evidence>
<feature type="region of interest" description="Disordered" evidence="5">
    <location>
        <begin position="218"/>
        <end position="256"/>
    </location>
</feature>
<evidence type="ECO:0000313" key="7">
    <source>
        <dbReference type="EMBL" id="CAD6959774.1"/>
    </source>
</evidence>
<dbReference type="EMBL" id="CAJHJG010006829">
    <property type="protein sequence ID" value="CAD6959774.1"/>
    <property type="molecule type" value="Genomic_DNA"/>
</dbReference>
<feature type="transmembrane region" description="Helical" evidence="6">
    <location>
        <begin position="578"/>
        <end position="598"/>
    </location>
</feature>
<gene>
    <name evidence="8" type="ORF">A4X03_0g4028</name>
    <name evidence="7" type="ORF">JKIAZH3_G6699</name>
</gene>